<dbReference type="KEGG" id="tpaf:A3L08_07560"/>
<evidence type="ECO:0000259" key="2">
    <source>
        <dbReference type="Pfam" id="PF10633"/>
    </source>
</evidence>
<accession>A0A218P8R1</accession>
<keyword evidence="1" id="KW-0812">Transmembrane</keyword>
<evidence type="ECO:0000256" key="1">
    <source>
        <dbReference type="SAM" id="Phobius"/>
    </source>
</evidence>
<evidence type="ECO:0000313" key="3">
    <source>
        <dbReference type="EMBL" id="ASJ07185.1"/>
    </source>
</evidence>
<keyword evidence="1" id="KW-0472">Membrane</keyword>
<dbReference type="Gene3D" id="2.60.40.1120">
    <property type="entry name" value="Carboxypeptidase-like, regulatory domain"/>
    <property type="match status" value="1"/>
</dbReference>
<name>A0A218P8R1_9EURY</name>
<dbReference type="GO" id="GO:0030246">
    <property type="term" value="F:carbohydrate binding"/>
    <property type="evidence" value="ECO:0007669"/>
    <property type="project" value="InterPro"/>
</dbReference>
<feature type="domain" description="Alpha-galactosidase NEW3" evidence="2">
    <location>
        <begin position="589"/>
        <end position="666"/>
    </location>
</feature>
<dbReference type="PANTHER" id="PTHR39198">
    <property type="entry name" value="HYPOTHETICAL MEMBRANE PROTEIN, CONSERVED"/>
    <property type="match status" value="1"/>
</dbReference>
<dbReference type="RefSeq" id="WP_088854436.1">
    <property type="nucleotide sequence ID" value="NZ_CP015102.1"/>
</dbReference>
<dbReference type="OrthoDB" id="110363at2157"/>
<organism evidence="3 4">
    <name type="scientific">Thermococcus pacificus</name>
    <dbReference type="NCBI Taxonomy" id="71998"/>
    <lineage>
        <taxon>Archaea</taxon>
        <taxon>Methanobacteriati</taxon>
        <taxon>Methanobacteriota</taxon>
        <taxon>Thermococci</taxon>
        <taxon>Thermococcales</taxon>
        <taxon>Thermococcaceae</taxon>
        <taxon>Thermococcus</taxon>
    </lineage>
</organism>
<dbReference type="AlphaFoldDB" id="A0A218P8R1"/>
<dbReference type="Pfam" id="PF10633">
    <property type="entry name" value="NPCBM_assoc"/>
    <property type="match status" value="1"/>
</dbReference>
<protein>
    <recommendedName>
        <fullName evidence="2">Alpha-galactosidase NEW3 domain-containing protein</fullName>
    </recommendedName>
</protein>
<dbReference type="InterPro" id="IPR018905">
    <property type="entry name" value="A-galactase_NEW3"/>
</dbReference>
<proteinExistence type="predicted"/>
<sequence length="711" mass="75652">MKKVLAFLLSVALLLPLVGAQPYVTVFEGRLAGGHAVVVGDYTITIVKSAGGSPYSMYLMLRNGSRILELKPFVFGTEIERDDIRIIMGSYTPDGGFIVVSVKPRFVGSLEPKVGAKLSFNGTTVEVTAVGNRTIDVSVNGVVRTLEVNGSAVVDLVALEYNGKEVKVYAASPASETISADYTVFYPYGKVKASGPVDLPITVASSTDAELTLPLRVLSLPEGWSASFLYGGIEVGEISVPPRGTVSLILHIEPISSGAIRFAVGNFTGTLEVESAGIEVSLPYLSLEAEAGTALSVPVSFSGTGKVEFEPGELPEGWTVYLTNGQYRLRSFEVEGSFTASLMVEVPRNATLGDHRIGFTLNGRAYSLDVYVYKTYLGQPAKLTVVLTDESGNPVRGWVAVEDRNVTTSPAGSVDLELKPGEYTVTAGAEGCSPVSEKVKLSDGEEKTLQLELKRAEYYFTAKLERDVLTTGPSGSGSTEIVIQNLGSRDDEYRVTVEGLPDGWIYVVSQDPNGAVPVGSIKVDSGDSATAYLVLFPPFNVESGDLNARVVVSGSASKRELPLTIHVENPAFLRLDAEMPSLTVRAGGSTATNLWVDATGTVTNVKFTVQAPNGWDVEVLPPTISRVGAEAYGNVVTYPGPNRVELRVRVPKSAPAGTYTITVTAAGDQAKAETVITVRVTQGSSGTWIGVVLLVLAFGVVIWLMRRVGRR</sequence>
<evidence type="ECO:0000313" key="4">
    <source>
        <dbReference type="Proteomes" id="UP000197418"/>
    </source>
</evidence>
<dbReference type="SUPFAM" id="SSF49452">
    <property type="entry name" value="Starch-binding domain-like"/>
    <property type="match status" value="1"/>
</dbReference>
<dbReference type="GeneID" id="33316115"/>
<dbReference type="Proteomes" id="UP000197418">
    <property type="component" value="Chromosome"/>
</dbReference>
<reference evidence="3 4" key="1">
    <citation type="submission" date="2016-04" db="EMBL/GenBank/DDBJ databases">
        <title>Complete genome sequence of Thermococcus pacificus type strain P4.</title>
        <authorList>
            <person name="Oger P.M."/>
        </authorList>
    </citation>
    <scope>NUCLEOTIDE SEQUENCE [LARGE SCALE GENOMIC DNA]</scope>
    <source>
        <strain evidence="3 4">P-4</strain>
    </source>
</reference>
<dbReference type="InterPro" id="IPR013784">
    <property type="entry name" value="Carb-bd-like_fold"/>
</dbReference>
<gene>
    <name evidence="3" type="ORF">A3L08_07560</name>
</gene>
<dbReference type="PANTHER" id="PTHR39198:SF1">
    <property type="entry name" value="ALPHA-GALACTOSIDASE NEW3 DOMAIN-CONTAINING PROTEIN"/>
    <property type="match status" value="1"/>
</dbReference>
<dbReference type="EMBL" id="CP015102">
    <property type="protein sequence ID" value="ASJ07185.1"/>
    <property type="molecule type" value="Genomic_DNA"/>
</dbReference>
<feature type="transmembrane region" description="Helical" evidence="1">
    <location>
        <begin position="686"/>
        <end position="705"/>
    </location>
</feature>
<keyword evidence="4" id="KW-1185">Reference proteome</keyword>
<keyword evidence="1" id="KW-1133">Transmembrane helix</keyword>